<dbReference type="Proteomes" id="UP000183162">
    <property type="component" value="Unassembled WGS sequence"/>
</dbReference>
<proteinExistence type="predicted"/>
<evidence type="ECO:0000313" key="1">
    <source>
        <dbReference type="EMBL" id="SDL49376.1"/>
    </source>
</evidence>
<evidence type="ECO:0000313" key="2">
    <source>
        <dbReference type="Proteomes" id="UP000183162"/>
    </source>
</evidence>
<dbReference type="EMBL" id="FNGX01000002">
    <property type="protein sequence ID" value="SDL49376.1"/>
    <property type="molecule type" value="Genomic_DNA"/>
</dbReference>
<organism evidence="1 2">
    <name type="scientific">Streptococcus equinus</name>
    <name type="common">Streptococcus bovis</name>
    <dbReference type="NCBI Taxonomy" id="1335"/>
    <lineage>
        <taxon>Bacteria</taxon>
        <taxon>Bacillati</taxon>
        <taxon>Bacillota</taxon>
        <taxon>Bacilli</taxon>
        <taxon>Lactobacillales</taxon>
        <taxon>Streptococcaceae</taxon>
        <taxon>Streptococcus</taxon>
    </lineage>
</organism>
<protein>
    <submittedName>
        <fullName evidence="1">Uncharacterized protein</fullName>
    </submittedName>
</protein>
<gene>
    <name evidence="1" type="ORF">SAMN05216400_0845</name>
</gene>
<dbReference type="RefSeq" id="WP_074566684.1">
    <property type="nucleotide sequence ID" value="NZ_FNGX01000002.1"/>
</dbReference>
<reference evidence="1 2" key="1">
    <citation type="submission" date="2016-10" db="EMBL/GenBank/DDBJ databases">
        <authorList>
            <person name="de Groot N.N."/>
        </authorList>
    </citation>
    <scope>NUCLEOTIDE SEQUENCE [LARGE SCALE GENOMIC DNA]</scope>
    <source>
        <strain evidence="1 2">Sb09</strain>
    </source>
</reference>
<dbReference type="OrthoDB" id="2235860at2"/>
<name>A0A1G9KIG8_STREI</name>
<sequence>MSEETRPMEIVCHDLDCHCNRRREWVKVNGEWHPLEYSVDDPNDPPMTEAEKEMFAKIIAEHLATK</sequence>
<dbReference type="AlphaFoldDB" id="A0A1G9KIG8"/>
<accession>A0A1G9KIG8</accession>